<evidence type="ECO:0000313" key="3">
    <source>
        <dbReference type="EMBL" id="GAA4999175.1"/>
    </source>
</evidence>
<keyword evidence="4" id="KW-1185">Reference proteome</keyword>
<reference evidence="4" key="1">
    <citation type="journal article" date="2019" name="Int. J. Syst. Evol. Microbiol.">
        <title>The Global Catalogue of Microorganisms (GCM) 10K type strain sequencing project: providing services to taxonomists for standard genome sequencing and annotation.</title>
        <authorList>
            <consortium name="The Broad Institute Genomics Platform"/>
            <consortium name="The Broad Institute Genome Sequencing Center for Infectious Disease"/>
            <person name="Wu L."/>
            <person name="Ma J."/>
        </authorList>
    </citation>
    <scope>NUCLEOTIDE SEQUENCE [LARGE SCALE GENOMIC DNA]</scope>
    <source>
        <strain evidence="4">JCM 18409</strain>
    </source>
</reference>
<protein>
    <recommendedName>
        <fullName evidence="5">Serine/threonine protein kinase</fullName>
    </recommendedName>
</protein>
<feature type="region of interest" description="Disordered" evidence="1">
    <location>
        <begin position="1"/>
        <end position="29"/>
    </location>
</feature>
<keyword evidence="2" id="KW-0472">Membrane</keyword>
<keyword evidence="2" id="KW-1133">Transmembrane helix</keyword>
<comment type="caution">
    <text evidence="3">The sequence shown here is derived from an EMBL/GenBank/DDBJ whole genome shotgun (WGS) entry which is preliminary data.</text>
</comment>
<name>A0ABP9IKL8_9ACTN</name>
<proteinExistence type="predicted"/>
<dbReference type="RefSeq" id="WP_345642173.1">
    <property type="nucleotide sequence ID" value="NZ_BAABKB010000002.1"/>
</dbReference>
<dbReference type="Proteomes" id="UP001501759">
    <property type="component" value="Unassembled WGS sequence"/>
</dbReference>
<organism evidence="3 4">
    <name type="scientific">Streptomyces siamensis</name>
    <dbReference type="NCBI Taxonomy" id="1274986"/>
    <lineage>
        <taxon>Bacteria</taxon>
        <taxon>Bacillati</taxon>
        <taxon>Actinomycetota</taxon>
        <taxon>Actinomycetes</taxon>
        <taxon>Kitasatosporales</taxon>
        <taxon>Streptomycetaceae</taxon>
        <taxon>Streptomyces</taxon>
    </lineage>
</organism>
<feature type="transmembrane region" description="Helical" evidence="2">
    <location>
        <begin position="34"/>
        <end position="55"/>
    </location>
</feature>
<gene>
    <name evidence="3" type="ORF">GCM10023335_11710</name>
</gene>
<keyword evidence="2" id="KW-0812">Transmembrane</keyword>
<evidence type="ECO:0000256" key="1">
    <source>
        <dbReference type="SAM" id="MobiDB-lite"/>
    </source>
</evidence>
<feature type="compositionally biased region" description="Low complexity" evidence="1">
    <location>
        <begin position="99"/>
        <end position="117"/>
    </location>
</feature>
<feature type="compositionally biased region" description="Low complexity" evidence="1">
    <location>
        <begin position="67"/>
        <end position="93"/>
    </location>
</feature>
<evidence type="ECO:0000313" key="4">
    <source>
        <dbReference type="Proteomes" id="UP001501759"/>
    </source>
</evidence>
<dbReference type="EMBL" id="BAABKB010000002">
    <property type="protein sequence ID" value="GAA4999175.1"/>
    <property type="molecule type" value="Genomic_DNA"/>
</dbReference>
<evidence type="ECO:0000256" key="2">
    <source>
        <dbReference type="SAM" id="Phobius"/>
    </source>
</evidence>
<accession>A0ABP9IKL8</accession>
<evidence type="ECO:0008006" key="5">
    <source>
        <dbReference type="Google" id="ProtNLM"/>
    </source>
</evidence>
<sequence length="238" mass="24216">MTTPQSPTDPYARRQRPPHQGSPAAGSGDSHRTALVVALIGAAATIVAALIGLFVQLSGDSDRRDAGSTVSGASPTSGASGAPGSSGASSAPGMPGPTAPSVTPTPSATSTTPSAAPALAGMPEAFLGRWQGYAEELDASETDHYRVTLELNQGSPREQVGSIHYAMESSDCYGVVTLTAVGGSDRLTLGEDIQSGNCVKNGRITLTLRPGDTVDFAYESTKRDGTQQSVRAGLDRVA</sequence>
<feature type="region of interest" description="Disordered" evidence="1">
    <location>
        <begin position="60"/>
        <end position="117"/>
    </location>
</feature>